<dbReference type="InterPro" id="IPR056546">
    <property type="entry name" value="MreB_MamK-like"/>
</dbReference>
<dbReference type="PANTHER" id="PTHR42749:SF1">
    <property type="entry name" value="CELL SHAPE-DETERMINING PROTEIN MREB"/>
    <property type="match status" value="1"/>
</dbReference>
<evidence type="ECO:0000313" key="8">
    <source>
        <dbReference type="Proteomes" id="UP000034873"/>
    </source>
</evidence>
<feature type="binding site" evidence="6">
    <location>
        <begin position="195"/>
        <end position="197"/>
    </location>
    <ligand>
        <name>ATP</name>
        <dbReference type="ChEBI" id="CHEBI:30616"/>
    </ligand>
</feature>
<dbReference type="CDD" id="cd10225">
    <property type="entry name" value="ASKHA_NBD_MreB-like"/>
    <property type="match status" value="1"/>
</dbReference>
<dbReference type="NCBIfam" id="TIGR00904">
    <property type="entry name" value="mreB"/>
    <property type="match status" value="1"/>
</dbReference>
<evidence type="ECO:0000256" key="1">
    <source>
        <dbReference type="ARBA" id="ARBA00022490"/>
    </source>
</evidence>
<keyword evidence="4 6" id="KW-0133">Cell shape</keyword>
<dbReference type="Proteomes" id="UP000034873">
    <property type="component" value="Unassembled WGS sequence"/>
</dbReference>
<dbReference type="PATRIC" id="fig|1619122.3.peg.381"/>
<gene>
    <name evidence="6" type="primary">mreB</name>
    <name evidence="7" type="ORF">UX73_C0018G0002</name>
</gene>
<evidence type="ECO:0000256" key="6">
    <source>
        <dbReference type="HAMAP-Rule" id="MF_02207"/>
    </source>
</evidence>
<dbReference type="Gene3D" id="3.30.420.40">
    <property type="match status" value="3"/>
</dbReference>
<evidence type="ECO:0000256" key="4">
    <source>
        <dbReference type="ARBA" id="ARBA00022960"/>
    </source>
</evidence>
<dbReference type="InterPro" id="IPR043129">
    <property type="entry name" value="ATPase_NBD"/>
</dbReference>
<dbReference type="PRINTS" id="PR01652">
    <property type="entry name" value="SHAPEPROTEIN"/>
</dbReference>
<dbReference type="Pfam" id="PF06723">
    <property type="entry name" value="MreB_Mbl"/>
    <property type="match status" value="1"/>
</dbReference>
<dbReference type="NCBIfam" id="NF010539">
    <property type="entry name" value="PRK13927.1"/>
    <property type="match status" value="1"/>
</dbReference>
<dbReference type="EMBL" id="LCNH01000018">
    <property type="protein sequence ID" value="KKU50646.1"/>
    <property type="molecule type" value="Genomic_DNA"/>
</dbReference>
<comment type="caution">
    <text evidence="7">The sequence shown here is derived from an EMBL/GenBank/DDBJ whole genome shotgun (WGS) entry which is preliminary data.</text>
</comment>
<feature type="binding site" evidence="6">
    <location>
        <begin position="243"/>
        <end position="246"/>
    </location>
    <ligand>
        <name>ATP</name>
        <dbReference type="ChEBI" id="CHEBI:30616"/>
    </ligand>
</feature>
<dbReference type="HAMAP" id="MF_02207">
    <property type="entry name" value="MreB"/>
    <property type="match status" value="1"/>
</dbReference>
<comment type="function">
    <text evidence="6">Forms membrane-associated dynamic filaments that are essential for cell shape determination. Acts by regulating cell wall synthesis and cell elongation, and thus cell shape. A feedback loop between cell geometry and MreB localization may maintain elongated cell shape by targeting cell wall growth to regions of negative cell wall curvature.</text>
</comment>
<evidence type="ECO:0000256" key="3">
    <source>
        <dbReference type="ARBA" id="ARBA00022840"/>
    </source>
</evidence>
<dbReference type="GO" id="GO:0005524">
    <property type="term" value="F:ATP binding"/>
    <property type="evidence" value="ECO:0007669"/>
    <property type="project" value="UniProtKB-KW"/>
</dbReference>
<dbReference type="GO" id="GO:0005737">
    <property type="term" value="C:cytoplasm"/>
    <property type="evidence" value="ECO:0007669"/>
    <property type="project" value="UniProtKB-SubCell"/>
</dbReference>
<dbReference type="PANTHER" id="PTHR42749">
    <property type="entry name" value="CELL SHAPE-DETERMINING PROTEIN MREB"/>
    <property type="match status" value="1"/>
</dbReference>
<dbReference type="AlphaFoldDB" id="A0A0G1R0D8"/>
<keyword evidence="2 6" id="KW-0547">Nucleotide-binding</keyword>
<dbReference type="STRING" id="1619122.UX73_C0018G0002"/>
<organism evidence="7 8">
    <name type="scientific">candidate division WWE3 bacterium GW2011_GWC1_47_10</name>
    <dbReference type="NCBI Taxonomy" id="1619122"/>
    <lineage>
        <taxon>Bacteria</taxon>
        <taxon>Katanobacteria</taxon>
    </lineage>
</organism>
<comment type="subcellular location">
    <subcellularLocation>
        <location evidence="6">Cytoplasm</location>
    </subcellularLocation>
    <text evidence="6">Membrane-associated.</text>
</comment>
<dbReference type="SUPFAM" id="SSF53067">
    <property type="entry name" value="Actin-like ATPase domain"/>
    <property type="match status" value="2"/>
</dbReference>
<comment type="subunit">
    <text evidence="6">Forms polymers.</text>
</comment>
<feature type="binding site" evidence="6">
    <location>
        <begin position="47"/>
        <end position="49"/>
    </location>
    <ligand>
        <name>ATP</name>
        <dbReference type="ChEBI" id="CHEBI:30616"/>
    </ligand>
</feature>
<sequence>MPVSPAKGGAFLKAQHATCPLPCAKLTAMLDRIFGLFSHDIGIDLGTANTLVYVKGKGILIREPSVVTIHKKTKEVLAVGAAAKRMLGKTPSTISAIRPLRDGVISDFYVTEKMLEHFIKSVHNMPSRFPKVPRPRVVIGVPSGVTSVEKKAVADAAQNAGARKAYLIEEPMAAAIGAGLAVWEPKGAMIVDMGGGTSEIAVISLGGMVVNKSLRVAGDEMDAEIVNFAKAKYNLLMGERTAEEIKVEAGNAIEFDGDTEVKVVFRGRDLKTGLPKSVEVSAAEVREALHAPVFTIINAVKDAIEETPAELVPDILKDGITLAGGTSLLKGLDRLMARELHVPVYVAKDPLTCVVRGCGMLLDDLALLERVRI</sequence>
<dbReference type="GO" id="GO:0008360">
    <property type="term" value="P:regulation of cell shape"/>
    <property type="evidence" value="ECO:0007669"/>
    <property type="project" value="UniProtKB-UniRule"/>
</dbReference>
<comment type="caution">
    <text evidence="6">Lacks conserved residue(s) required for the propagation of feature annotation.</text>
</comment>
<keyword evidence="1 6" id="KW-0963">Cytoplasm</keyword>
<evidence type="ECO:0000256" key="5">
    <source>
        <dbReference type="ARBA" id="ARBA00023458"/>
    </source>
</evidence>
<keyword evidence="3 6" id="KW-0067">ATP-binding</keyword>
<accession>A0A0G1R0D8</accession>
<evidence type="ECO:0000313" key="7">
    <source>
        <dbReference type="EMBL" id="KKU50646.1"/>
    </source>
</evidence>
<evidence type="ECO:0000256" key="2">
    <source>
        <dbReference type="ARBA" id="ARBA00022741"/>
    </source>
</evidence>
<dbReference type="GO" id="GO:0000902">
    <property type="term" value="P:cell morphogenesis"/>
    <property type="evidence" value="ECO:0007669"/>
    <property type="project" value="InterPro"/>
</dbReference>
<name>A0A0G1R0D8_UNCKA</name>
<dbReference type="InterPro" id="IPR004753">
    <property type="entry name" value="MreB"/>
</dbReference>
<comment type="similarity">
    <text evidence="5 6">Belongs to the FtsA/MreB family.</text>
</comment>
<proteinExistence type="inferred from homology"/>
<protein>
    <recommendedName>
        <fullName evidence="6">Cell shape-determining protein MreB</fullName>
    </recommendedName>
</protein>
<reference evidence="7 8" key="1">
    <citation type="journal article" date="2015" name="Nature">
        <title>rRNA introns, odd ribosomes, and small enigmatic genomes across a large radiation of phyla.</title>
        <authorList>
            <person name="Brown C.T."/>
            <person name="Hug L.A."/>
            <person name="Thomas B.C."/>
            <person name="Sharon I."/>
            <person name="Castelle C.J."/>
            <person name="Singh A."/>
            <person name="Wilkins M.J."/>
            <person name="Williams K.H."/>
            <person name="Banfield J.F."/>
        </authorList>
    </citation>
    <scope>NUCLEOTIDE SEQUENCE [LARGE SCALE GENOMIC DNA]</scope>
</reference>